<comment type="similarity">
    <text evidence="1">Belongs to the COQ10 family.</text>
</comment>
<accession>A0A1L0AVV8</accession>
<evidence type="ECO:0000313" key="6">
    <source>
        <dbReference type="Proteomes" id="UP000183365"/>
    </source>
</evidence>
<dbReference type="EMBL" id="FQNF01000008">
    <property type="protein sequence ID" value="SGZ38522.1"/>
    <property type="molecule type" value="Genomic_DNA"/>
</dbReference>
<dbReference type="GO" id="GO:0045333">
    <property type="term" value="P:cellular respiration"/>
    <property type="evidence" value="ECO:0007669"/>
    <property type="project" value="InterPro"/>
</dbReference>
<dbReference type="AlphaFoldDB" id="A0A1L0AVV8"/>
<dbReference type="Pfam" id="PF03364">
    <property type="entry name" value="Polyketide_cyc"/>
    <property type="match status" value="1"/>
</dbReference>
<evidence type="ECO:0000256" key="3">
    <source>
        <dbReference type="ARBA" id="ARBA00024947"/>
    </source>
</evidence>
<evidence type="ECO:0000313" key="5">
    <source>
        <dbReference type="EMBL" id="SGZ38522.1"/>
    </source>
</evidence>
<protein>
    <recommendedName>
        <fullName evidence="4">Coenzyme Q-binding protein COQ10 START domain-containing protein</fullName>
    </recommendedName>
</protein>
<reference evidence="6" key="1">
    <citation type="submission" date="2016-11" db="EMBL/GenBank/DDBJ databases">
        <authorList>
            <person name="Guldener U."/>
        </authorList>
    </citation>
    <scope>NUCLEOTIDE SEQUENCE [LARGE SCALE GENOMIC DNA]</scope>
</reference>
<comment type="subunit">
    <text evidence="2">Interacts with coenzyme Q.</text>
</comment>
<keyword evidence="6" id="KW-1185">Reference proteome</keyword>
<gene>
    <name evidence="5" type="ORF">HGUI_00722</name>
</gene>
<dbReference type="GO" id="GO:0005739">
    <property type="term" value="C:mitochondrion"/>
    <property type="evidence" value="ECO:0007669"/>
    <property type="project" value="TreeGrafter"/>
</dbReference>
<evidence type="ECO:0000259" key="4">
    <source>
        <dbReference type="Pfam" id="PF03364"/>
    </source>
</evidence>
<dbReference type="PANTHER" id="PTHR12901">
    <property type="entry name" value="SPERM PROTEIN HOMOLOG"/>
    <property type="match status" value="1"/>
</dbReference>
<sequence>MISNQMIHKVFYSLKLSQVPKGVKIFSKTFKLNDIPAASVYKTITNIDLYHKYIPYCTDSKITAVSPTTKMPTEGSLNVEFQKYSIFFTCDVQCKENNLLKECIATVKEEDSSSKPLFEYLSTKWTVKDLNGNLLEKDNDKLVSKAFKGINLDLVKEATVMQDKHPGAEINLELAFKFNSYLYQTISVVFGDAVLELIIKAFKKQMIDMHRHSYR</sequence>
<dbReference type="OrthoDB" id="292693at2759"/>
<proteinExistence type="inferred from homology"/>
<dbReference type="GO" id="GO:0048039">
    <property type="term" value="F:ubiquinone binding"/>
    <property type="evidence" value="ECO:0007669"/>
    <property type="project" value="InterPro"/>
</dbReference>
<dbReference type="InterPro" id="IPR044996">
    <property type="entry name" value="COQ10-like"/>
</dbReference>
<evidence type="ECO:0000256" key="1">
    <source>
        <dbReference type="ARBA" id="ARBA00006885"/>
    </source>
</evidence>
<organism evidence="5 6">
    <name type="scientific">Hanseniaspora guilliermondii</name>
    <dbReference type="NCBI Taxonomy" id="56406"/>
    <lineage>
        <taxon>Eukaryota</taxon>
        <taxon>Fungi</taxon>
        <taxon>Dikarya</taxon>
        <taxon>Ascomycota</taxon>
        <taxon>Saccharomycotina</taxon>
        <taxon>Saccharomycetes</taxon>
        <taxon>Saccharomycodales</taxon>
        <taxon>Saccharomycodaceae</taxon>
        <taxon>Hanseniaspora</taxon>
    </lineage>
</organism>
<dbReference type="InterPro" id="IPR023393">
    <property type="entry name" value="START-like_dom_sf"/>
</dbReference>
<feature type="domain" description="Coenzyme Q-binding protein COQ10 START" evidence="4">
    <location>
        <begin position="35"/>
        <end position="203"/>
    </location>
</feature>
<dbReference type="VEuPathDB" id="FungiDB:HGUI_00722"/>
<evidence type="ECO:0000256" key="2">
    <source>
        <dbReference type="ARBA" id="ARBA00011814"/>
    </source>
</evidence>
<dbReference type="InterPro" id="IPR005031">
    <property type="entry name" value="COQ10_START"/>
</dbReference>
<dbReference type="Gene3D" id="3.30.530.20">
    <property type="match status" value="1"/>
</dbReference>
<comment type="function">
    <text evidence="3">Required for the function of coenzyme Q in the respiratory chain. May serve as a chaperone or may be involved in the transport of Q6 from its site of synthesis to the catalytic sites of the respiratory complexes.</text>
</comment>
<dbReference type="SUPFAM" id="SSF55961">
    <property type="entry name" value="Bet v1-like"/>
    <property type="match status" value="1"/>
</dbReference>
<dbReference type="Proteomes" id="UP000183365">
    <property type="component" value="Unassembled WGS sequence"/>
</dbReference>
<name>A0A1L0AVV8_9ASCO</name>
<dbReference type="PANTHER" id="PTHR12901:SF10">
    <property type="entry name" value="COENZYME Q-BINDING PROTEIN COQ10, MITOCHONDRIAL"/>
    <property type="match status" value="1"/>
</dbReference>